<evidence type="ECO:0000313" key="3">
    <source>
        <dbReference type="EMBL" id="TWR28943.1"/>
    </source>
</evidence>
<dbReference type="RefSeq" id="WP_146382129.1">
    <property type="nucleotide sequence ID" value="NZ_VOEJ01000005.1"/>
</dbReference>
<feature type="domain" description="DUF4397" evidence="2">
    <location>
        <begin position="46"/>
        <end position="165"/>
    </location>
</feature>
<evidence type="ECO:0000256" key="1">
    <source>
        <dbReference type="SAM" id="SignalP"/>
    </source>
</evidence>
<keyword evidence="1" id="KW-0732">Signal</keyword>
<evidence type="ECO:0000259" key="2">
    <source>
        <dbReference type="Pfam" id="PF14344"/>
    </source>
</evidence>
<feature type="signal peptide" evidence="1">
    <location>
        <begin position="1"/>
        <end position="29"/>
    </location>
</feature>
<proteinExistence type="predicted"/>
<accession>A0A563UCD3</accession>
<dbReference type="OrthoDB" id="9792011at2"/>
<evidence type="ECO:0000313" key="4">
    <source>
        <dbReference type="Proteomes" id="UP000320042"/>
    </source>
</evidence>
<name>A0A563UCD3_9SPHI</name>
<dbReference type="Proteomes" id="UP000320042">
    <property type="component" value="Unassembled WGS sequence"/>
</dbReference>
<reference evidence="3 4" key="1">
    <citation type="submission" date="2019-07" db="EMBL/GenBank/DDBJ databases">
        <authorList>
            <person name="Kim J."/>
        </authorList>
    </citation>
    <scope>NUCLEOTIDE SEQUENCE [LARGE SCALE GENOMIC DNA]</scope>
    <source>
        <strain evidence="4">dk17</strain>
    </source>
</reference>
<gene>
    <name evidence="3" type="ORF">FPZ43_11810</name>
</gene>
<protein>
    <submittedName>
        <fullName evidence="3">DUF4397 domain-containing protein</fullName>
    </submittedName>
</protein>
<dbReference type="Pfam" id="PF14344">
    <property type="entry name" value="DUF4397"/>
    <property type="match status" value="1"/>
</dbReference>
<organism evidence="3 4">
    <name type="scientific">Mucilaginibacter pallidiroseus</name>
    <dbReference type="NCBI Taxonomy" id="2599295"/>
    <lineage>
        <taxon>Bacteria</taxon>
        <taxon>Pseudomonadati</taxon>
        <taxon>Bacteroidota</taxon>
        <taxon>Sphingobacteriia</taxon>
        <taxon>Sphingobacteriales</taxon>
        <taxon>Sphingobacteriaceae</taxon>
        <taxon>Mucilaginibacter</taxon>
    </lineage>
</organism>
<dbReference type="EMBL" id="VOEJ01000005">
    <property type="protein sequence ID" value="TWR28943.1"/>
    <property type="molecule type" value="Genomic_DNA"/>
</dbReference>
<keyword evidence="4" id="KW-1185">Reference proteome</keyword>
<comment type="caution">
    <text evidence="3">The sequence shown here is derived from an EMBL/GenBank/DDBJ whole genome shotgun (WGS) entry which is preliminary data.</text>
</comment>
<dbReference type="AlphaFoldDB" id="A0A563UCD3"/>
<feature type="chain" id="PRO_5021968444" evidence="1">
    <location>
        <begin position="30"/>
        <end position="248"/>
    </location>
</feature>
<dbReference type="InterPro" id="IPR025510">
    <property type="entry name" value="DUF4397"/>
</dbReference>
<sequence length="248" mass="26296">MIYTSLLKGKGIAKCAAMVAVAAASVVFTSCLKNDNNTVIPAQDVAAISIINASPNSRTINVAIDDKKLNSSGISYLSGFSYLRAFSGDRKFTVTENSTANTTLINKTLKLNKDTYYSLYIAGVGATPSDSLSYVLTVDSLRAPATNKVRIRFVHLSPGTSSVDVGVAGQTPIFANVPYKVATNFIEIAPINNVAMVIKDHNTGAEIGRLENTSLQSGNNYTVFAKGTASATVNDLKPGLKIINHNQL</sequence>